<dbReference type="PANTHER" id="PTHR11895:SF7">
    <property type="entry name" value="GLUTAMYL-TRNA(GLN) AMIDOTRANSFERASE SUBUNIT A, MITOCHONDRIAL"/>
    <property type="match status" value="1"/>
</dbReference>
<name>A0A381YXN3_9ZZZZ</name>
<dbReference type="SUPFAM" id="SSF75304">
    <property type="entry name" value="Amidase signature (AS) enzymes"/>
    <property type="match status" value="1"/>
</dbReference>
<protein>
    <recommendedName>
        <fullName evidence="1">Amidase domain-containing protein</fullName>
    </recommendedName>
</protein>
<dbReference type="Gene3D" id="3.90.1300.10">
    <property type="entry name" value="Amidase signature (AS) domain"/>
    <property type="match status" value="1"/>
</dbReference>
<dbReference type="AlphaFoldDB" id="A0A381YXN3"/>
<dbReference type="EMBL" id="UINC01019308">
    <property type="protein sequence ID" value="SVA81710.1"/>
    <property type="molecule type" value="Genomic_DNA"/>
</dbReference>
<reference evidence="2" key="1">
    <citation type="submission" date="2018-05" db="EMBL/GenBank/DDBJ databases">
        <authorList>
            <person name="Lanie J.A."/>
            <person name="Ng W.-L."/>
            <person name="Kazmierczak K.M."/>
            <person name="Andrzejewski T.M."/>
            <person name="Davidsen T.M."/>
            <person name="Wayne K.J."/>
            <person name="Tettelin H."/>
            <person name="Glass J.I."/>
            <person name="Rusch D."/>
            <person name="Podicherti R."/>
            <person name="Tsui H.-C.T."/>
            <person name="Winkler M.E."/>
        </authorList>
    </citation>
    <scope>NUCLEOTIDE SEQUENCE</scope>
</reference>
<accession>A0A381YXN3</accession>
<organism evidence="2">
    <name type="scientific">marine metagenome</name>
    <dbReference type="NCBI Taxonomy" id="408172"/>
    <lineage>
        <taxon>unclassified sequences</taxon>
        <taxon>metagenomes</taxon>
        <taxon>ecological metagenomes</taxon>
    </lineage>
</organism>
<proteinExistence type="predicted"/>
<dbReference type="InterPro" id="IPR023631">
    <property type="entry name" value="Amidase_dom"/>
</dbReference>
<dbReference type="PANTHER" id="PTHR11895">
    <property type="entry name" value="TRANSAMIDASE"/>
    <property type="match status" value="1"/>
</dbReference>
<evidence type="ECO:0000313" key="2">
    <source>
        <dbReference type="EMBL" id="SVA81710.1"/>
    </source>
</evidence>
<feature type="domain" description="Amidase" evidence="1">
    <location>
        <begin position="1"/>
        <end position="289"/>
    </location>
</feature>
<evidence type="ECO:0000259" key="1">
    <source>
        <dbReference type="Pfam" id="PF01425"/>
    </source>
</evidence>
<gene>
    <name evidence="2" type="ORF">METZ01_LOCUS134564</name>
</gene>
<dbReference type="GO" id="GO:0003824">
    <property type="term" value="F:catalytic activity"/>
    <property type="evidence" value="ECO:0007669"/>
    <property type="project" value="InterPro"/>
</dbReference>
<dbReference type="InterPro" id="IPR036928">
    <property type="entry name" value="AS_sf"/>
</dbReference>
<dbReference type="Pfam" id="PF01425">
    <property type="entry name" value="Amidase"/>
    <property type="match status" value="1"/>
</dbReference>
<dbReference type="InterPro" id="IPR000120">
    <property type="entry name" value="Amidase"/>
</dbReference>
<feature type="non-terminal residue" evidence="2">
    <location>
        <position position="1"/>
    </location>
</feature>
<sequence>SGSGAAVAAGLCMGSLGSDTGGSIRGPAAFCGIVGLKPTYGRVSRSGVIPLSSSLDHCGPMTWTVEDCAHILNVISGYDPQDPTSSREPVPNYRDALREDISDVVIGIPTDYFYDVNSGVETETLELVKKAIADLENLGAKIEEVKIPFIEYSQISNIVMLMTEAFTYHLPNLRTQPQNYGKAFLDRVYLGGVFSGTDYAQASRIRGLITKSFSEVMNKVDLIAGPTWAKAPGKFGQYDKLSMAKTPNFTSPFNQTGMPAISVPCGFNREGLPIGLQLAGKPFHETTVLRVAYAYQQYARLHQTRPTLE</sequence>